<keyword evidence="4" id="KW-1185">Reference proteome</keyword>
<name>A0ABU0ACN9_9BACI</name>
<dbReference type="Pfam" id="PF09580">
    <property type="entry name" value="Spore_YhcN_YlaJ"/>
    <property type="match status" value="1"/>
</dbReference>
<feature type="region of interest" description="Disordered" evidence="1">
    <location>
        <begin position="25"/>
        <end position="71"/>
    </location>
</feature>
<evidence type="ECO:0000256" key="1">
    <source>
        <dbReference type="SAM" id="MobiDB-lite"/>
    </source>
</evidence>
<organism evidence="3 4">
    <name type="scientific">Cytobacillus purgationiresistens</name>
    <dbReference type="NCBI Taxonomy" id="863449"/>
    <lineage>
        <taxon>Bacteria</taxon>
        <taxon>Bacillati</taxon>
        <taxon>Bacillota</taxon>
        <taxon>Bacilli</taxon>
        <taxon>Bacillales</taxon>
        <taxon>Bacillaceae</taxon>
        <taxon>Cytobacillus</taxon>
    </lineage>
</organism>
<feature type="chain" id="PRO_5046942786" evidence="2">
    <location>
        <begin position="23"/>
        <end position="183"/>
    </location>
</feature>
<dbReference type="Proteomes" id="UP001238088">
    <property type="component" value="Unassembled WGS sequence"/>
</dbReference>
<dbReference type="InterPro" id="IPR014247">
    <property type="entry name" value="Spore_lipoprot_YhcN/YlaJ"/>
</dbReference>
<feature type="signal peptide" evidence="2">
    <location>
        <begin position="1"/>
        <end position="22"/>
    </location>
</feature>
<reference evidence="3 4" key="1">
    <citation type="submission" date="2023-07" db="EMBL/GenBank/DDBJ databases">
        <title>Genomic Encyclopedia of Type Strains, Phase IV (KMG-IV): sequencing the most valuable type-strain genomes for metagenomic binning, comparative biology and taxonomic classification.</title>
        <authorList>
            <person name="Goeker M."/>
        </authorList>
    </citation>
    <scope>NUCLEOTIDE SEQUENCE [LARGE SCALE GENOMIC DNA]</scope>
    <source>
        <strain evidence="3 4">DSM 23494</strain>
    </source>
</reference>
<dbReference type="EMBL" id="JAUSUB010000003">
    <property type="protein sequence ID" value="MDQ0269021.1"/>
    <property type="molecule type" value="Genomic_DNA"/>
</dbReference>
<gene>
    <name evidence="3" type="ORF">J2S17_000891</name>
</gene>
<comment type="caution">
    <text evidence="3">The sequence shown here is derived from an EMBL/GenBank/DDBJ whole genome shotgun (WGS) entry which is preliminary data.</text>
</comment>
<proteinExistence type="predicted"/>
<dbReference type="RefSeq" id="WP_307472259.1">
    <property type="nucleotide sequence ID" value="NZ_JAUSUB010000003.1"/>
</dbReference>
<evidence type="ECO:0000313" key="4">
    <source>
        <dbReference type="Proteomes" id="UP001238088"/>
    </source>
</evidence>
<protein>
    <submittedName>
        <fullName evidence="3">YhcN/YlaJ family sporulation lipoprotein</fullName>
    </submittedName>
</protein>
<dbReference type="NCBIfam" id="TIGR02898">
    <property type="entry name" value="spore_YhcN_YlaJ"/>
    <property type="match status" value="1"/>
</dbReference>
<sequence length="183" mass="20761">MNIKRKLIVTLALTTIALSACGFNNNGATDSAKENRNINEPAKVNHRSNDNLHLNNKREVQNNPTRVKNETPNVKTADHIDAKLVKIKDVDNAHVFVTDHHAYVAAKLNNEDNHLSKDVEREISDKVKAADPDIENVYISVNPDFYGRMHNFSNDVQRGKPVEGFYEQFKDAVRSVFPTHFKE</sequence>
<dbReference type="InterPro" id="IPR019076">
    <property type="entry name" value="Spore_lipoprot_YhcN/YlaJ-like"/>
</dbReference>
<accession>A0ABU0ACN9</accession>
<evidence type="ECO:0000256" key="2">
    <source>
        <dbReference type="SAM" id="SignalP"/>
    </source>
</evidence>
<feature type="compositionally biased region" description="Polar residues" evidence="1">
    <location>
        <begin position="61"/>
        <end position="71"/>
    </location>
</feature>
<dbReference type="PROSITE" id="PS51257">
    <property type="entry name" value="PROKAR_LIPOPROTEIN"/>
    <property type="match status" value="1"/>
</dbReference>
<keyword evidence="3" id="KW-0449">Lipoprotein</keyword>
<keyword evidence="2" id="KW-0732">Signal</keyword>
<evidence type="ECO:0000313" key="3">
    <source>
        <dbReference type="EMBL" id="MDQ0269021.1"/>
    </source>
</evidence>